<keyword evidence="2" id="KW-0732">Signal</keyword>
<evidence type="ECO:0000313" key="4">
    <source>
        <dbReference type="Proteomes" id="UP000191812"/>
    </source>
</evidence>
<keyword evidence="4" id="KW-1185">Reference proteome</keyword>
<proteinExistence type="predicted"/>
<evidence type="ECO:0000313" key="3">
    <source>
        <dbReference type="EMBL" id="CUX44586.1"/>
    </source>
</evidence>
<dbReference type="EMBL" id="FBWH01000035">
    <property type="protein sequence ID" value="CUX44586.1"/>
    <property type="molecule type" value="Genomic_DNA"/>
</dbReference>
<evidence type="ECO:0000256" key="2">
    <source>
        <dbReference type="SAM" id="SignalP"/>
    </source>
</evidence>
<accession>A0ABM9VIE9</accession>
<feature type="signal peptide" evidence="2">
    <location>
        <begin position="1"/>
        <end position="24"/>
    </location>
</feature>
<feature type="region of interest" description="Disordered" evidence="1">
    <location>
        <begin position="155"/>
        <end position="196"/>
    </location>
</feature>
<feature type="region of interest" description="Disordered" evidence="1">
    <location>
        <begin position="23"/>
        <end position="55"/>
    </location>
</feature>
<comment type="caution">
    <text evidence="3">The sequence shown here is derived from an EMBL/GenBank/DDBJ whole genome shotgun (WGS) entry which is preliminary data.</text>
</comment>
<evidence type="ECO:0008006" key="5">
    <source>
        <dbReference type="Google" id="ProtNLM"/>
    </source>
</evidence>
<gene>
    <name evidence="3" type="ORF">AGR13a_Lc10086</name>
</gene>
<protein>
    <recommendedName>
        <fullName evidence="5">LTXXQ motif family protein</fullName>
    </recommendedName>
</protein>
<dbReference type="RefSeq" id="WP_080837024.1">
    <property type="nucleotide sequence ID" value="NZ_LT009757.1"/>
</dbReference>
<dbReference type="Proteomes" id="UP000191812">
    <property type="component" value="Unassembled WGS sequence"/>
</dbReference>
<reference evidence="3 4" key="1">
    <citation type="submission" date="2016-01" db="EMBL/GenBank/DDBJ databases">
        <authorList>
            <person name="Regsiter A."/>
            <person name="william w."/>
        </authorList>
    </citation>
    <scope>NUCLEOTIDE SEQUENCE [LARGE SCALE GENOMIC DNA]</scope>
    <source>
        <strain evidence="3 4">CFBP 6927</strain>
    </source>
</reference>
<feature type="chain" id="PRO_5047041379" description="LTXXQ motif family protein" evidence="2">
    <location>
        <begin position="25"/>
        <end position="196"/>
    </location>
</feature>
<organism evidence="3 4">
    <name type="scientific">Agrobacterium genomosp. 13 str. CFBP 6927</name>
    <dbReference type="NCBI Taxonomy" id="1183428"/>
    <lineage>
        <taxon>Bacteria</taxon>
        <taxon>Pseudomonadati</taxon>
        <taxon>Pseudomonadota</taxon>
        <taxon>Alphaproteobacteria</taxon>
        <taxon>Hyphomicrobiales</taxon>
        <taxon>Rhizobiaceae</taxon>
        <taxon>Rhizobium/Agrobacterium group</taxon>
        <taxon>Agrobacterium</taxon>
        <taxon>Agrobacterium tumefaciens complex</taxon>
    </lineage>
</organism>
<sequence>MRNSLLATAVIATAILGGSAASQAEEQNAPAPQAAGQAMPPAGADLGPDRAPPPHIGRMPRPDVLGLATKLSAAEIYLGVTPEQLGPWRAYATALIDLVSPGADRNPPPPQGAEPRLAGEELAGIMVKKAEQAKALQDAVAALKPKLSPQQVLKLTELERALMPPPPPPHHGSGQDGRFGPPQGGRMPPVPQAERG</sequence>
<feature type="compositionally biased region" description="Low complexity" evidence="1">
    <location>
        <begin position="23"/>
        <end position="44"/>
    </location>
</feature>
<evidence type="ECO:0000256" key="1">
    <source>
        <dbReference type="SAM" id="MobiDB-lite"/>
    </source>
</evidence>
<name>A0ABM9VIE9_9HYPH</name>